<evidence type="ECO:0000313" key="5">
    <source>
        <dbReference type="Proteomes" id="UP000189911"/>
    </source>
</evidence>
<feature type="domain" description="Actin interacting protein 3 C-terminal" evidence="3">
    <location>
        <begin position="304"/>
        <end position="707"/>
    </location>
</feature>
<dbReference type="PANTHER" id="PTHR22741">
    <property type="entry name" value="P140CAP/SNIP-RELATED"/>
    <property type="match status" value="1"/>
</dbReference>
<dbReference type="GO" id="GO:0005737">
    <property type="term" value="C:cytoplasm"/>
    <property type="evidence" value="ECO:0007669"/>
    <property type="project" value="TreeGrafter"/>
</dbReference>
<accession>A0A1G4K8P6</accession>
<dbReference type="EMBL" id="LT598452">
    <property type="protein sequence ID" value="SCV00401.1"/>
    <property type="molecule type" value="Genomic_DNA"/>
</dbReference>
<name>A0A1G4K8P6_9SACH</name>
<evidence type="ECO:0000256" key="2">
    <source>
        <dbReference type="SAM" id="MobiDB-lite"/>
    </source>
</evidence>
<organism evidence="4 5">
    <name type="scientific">Lachancea nothofagi CBS 11611</name>
    <dbReference type="NCBI Taxonomy" id="1266666"/>
    <lineage>
        <taxon>Eukaryota</taxon>
        <taxon>Fungi</taxon>
        <taxon>Dikarya</taxon>
        <taxon>Ascomycota</taxon>
        <taxon>Saccharomycotina</taxon>
        <taxon>Saccharomycetes</taxon>
        <taxon>Saccharomycetales</taxon>
        <taxon>Saccharomycetaceae</taxon>
        <taxon>Lachancea</taxon>
    </lineage>
</organism>
<dbReference type="Gene3D" id="1.20.58.1540">
    <property type="entry name" value="Actin interacting protein 3, C-terminal domain"/>
    <property type="match status" value="1"/>
</dbReference>
<dbReference type="GO" id="GO:0030010">
    <property type="term" value="P:establishment of cell polarity"/>
    <property type="evidence" value="ECO:0007669"/>
    <property type="project" value="TreeGrafter"/>
</dbReference>
<gene>
    <name evidence="4" type="ORF">LANO_0F06678G</name>
</gene>
<proteinExistence type="predicted"/>
<dbReference type="Pfam" id="PF03915">
    <property type="entry name" value="AIP3"/>
    <property type="match status" value="1"/>
</dbReference>
<dbReference type="Pfam" id="PF23153">
    <property type="entry name" value="Aip3p_Bud6_N"/>
    <property type="match status" value="1"/>
</dbReference>
<sequence length="719" mass="80567">MSENSGISTSNGTRSSSQSSARSSRGSSSVETSVTKLLMSTKHLLQRLTQWSKGQANEKNVSDAYVQLGNDFKLVTKQFSHAGLEVSDLGDLPSSLRQVLEVALRERPSEETLDKYLPSIREIVVTLLDKLKVKQTLLKSMKQSQPYVPSRSSRSASSLSATSGRSTPTQREIVSAANSTNTSPYRSPAATSTPTKLELPPSIKVPKQRENQNAALAQLKKSDTLQRRASKRFSAYHMAKLSHQSTSEAAAMVTPPHSVGQLAGTNEVATPSESTINRTVGSTFVPSRNSSLPLENQEMSITAFLKLDDKVKKCSLALPTSFNSLRLLFVEKFTYTPGSNSFPEIYVKDPGYEAFYELEASHLDKIKDGSVVSLQSSDVNSIIPETDLVMLFDNFEKRFQLKQEALLLEVQKLRDSSSSPELREPQLQTMNTSSASRAEVEALRHQFAVLHQIHSAKKKSFDVNISNILEKVAKFKSLSFNSSTTANRVYMEKSHTKLSEVSDKLLSKVDDLQDVIEALRKDVAIRGSRPSKKKLETVHLELRQALDGLNTMQDYISIEKPNWKKIWESELEKVCEEQQFLTLQEDLAFDFSQDLEKVRETFDLVKLCCEEKEKNPKKTNNPILPIAKPGTFNQLRDAVLSEVEALHPDHDERVEAIERAAKLRNREKGYRDNSEFEDELGNFVGKNNFKKAGGIDEVDKVRQKKDEENLRANFRQIPS</sequence>
<dbReference type="InterPro" id="IPR056279">
    <property type="entry name" value="Aip3p_Bud6_N"/>
</dbReference>
<dbReference type="InterPro" id="IPR022782">
    <property type="entry name" value="AIP3-like_C"/>
</dbReference>
<dbReference type="OrthoDB" id="783096at2759"/>
<dbReference type="AlphaFoldDB" id="A0A1G4K8P6"/>
<feature type="region of interest" description="Disordered" evidence="2">
    <location>
        <begin position="141"/>
        <end position="201"/>
    </location>
</feature>
<feature type="compositionally biased region" description="Low complexity" evidence="2">
    <location>
        <begin position="150"/>
        <end position="167"/>
    </location>
</feature>
<dbReference type="PANTHER" id="PTHR22741:SF10">
    <property type="entry name" value="COILED-COIL DOMAIN-CONTAINING PROTEIN CG32809"/>
    <property type="match status" value="1"/>
</dbReference>
<evidence type="ECO:0000313" key="4">
    <source>
        <dbReference type="EMBL" id="SCV00401.1"/>
    </source>
</evidence>
<dbReference type="GO" id="GO:0005519">
    <property type="term" value="F:cytoskeletal regulatory protein binding"/>
    <property type="evidence" value="ECO:0007669"/>
    <property type="project" value="InterPro"/>
</dbReference>
<evidence type="ECO:0000256" key="1">
    <source>
        <dbReference type="ARBA" id="ARBA00023054"/>
    </source>
</evidence>
<dbReference type="InterPro" id="IPR051825">
    <property type="entry name" value="SRCIN1"/>
</dbReference>
<keyword evidence="5" id="KW-1185">Reference proteome</keyword>
<dbReference type="GO" id="GO:0051286">
    <property type="term" value="C:cell tip"/>
    <property type="evidence" value="ECO:0007669"/>
    <property type="project" value="TreeGrafter"/>
</dbReference>
<keyword evidence="1" id="KW-0175">Coiled coil</keyword>
<dbReference type="SMART" id="SM00806">
    <property type="entry name" value="AIP3"/>
    <property type="match status" value="1"/>
</dbReference>
<reference evidence="5" key="1">
    <citation type="submission" date="2016-03" db="EMBL/GenBank/DDBJ databases">
        <authorList>
            <person name="Devillers Hugo."/>
        </authorList>
    </citation>
    <scope>NUCLEOTIDE SEQUENCE [LARGE SCALE GENOMIC DNA]</scope>
</reference>
<protein>
    <submittedName>
        <fullName evidence="4">LANO_0F06678g1_1</fullName>
    </submittedName>
</protein>
<dbReference type="Proteomes" id="UP000189911">
    <property type="component" value="Chromosome F"/>
</dbReference>
<feature type="region of interest" description="Disordered" evidence="2">
    <location>
        <begin position="1"/>
        <end position="32"/>
    </location>
</feature>
<dbReference type="InterPro" id="IPR005613">
    <property type="entry name" value="AIP3_C"/>
</dbReference>
<feature type="compositionally biased region" description="Polar residues" evidence="2">
    <location>
        <begin position="168"/>
        <end position="195"/>
    </location>
</feature>
<evidence type="ECO:0000259" key="3">
    <source>
        <dbReference type="SMART" id="SM00806"/>
    </source>
</evidence>